<feature type="non-terminal residue" evidence="1">
    <location>
        <position position="185"/>
    </location>
</feature>
<keyword evidence="2" id="KW-1185">Reference proteome</keyword>
<dbReference type="Proteomes" id="UP000789901">
    <property type="component" value="Unassembled WGS sequence"/>
</dbReference>
<accession>A0ABN7WY36</accession>
<dbReference type="EMBL" id="CAJVQB010068928">
    <property type="protein sequence ID" value="CAG8842412.1"/>
    <property type="molecule type" value="Genomic_DNA"/>
</dbReference>
<name>A0ABN7WY36_GIGMA</name>
<gene>
    <name evidence="1" type="ORF">GMARGA_LOCUS35970</name>
</gene>
<evidence type="ECO:0000313" key="2">
    <source>
        <dbReference type="Proteomes" id="UP000789901"/>
    </source>
</evidence>
<sequence>MDQKIENLLSKIEILSKAIKEDQVIFETVQMEAGECSDNTNLEKELGLEPEMVEEQQENQMTILNNRTTLPKENMIKKMQEFIKSALTNKCSLKGYGPQLLSHAYTGQEPATTESENPKYEKNDLIDTDIEGFITVSYKKATLMKKENSQYRKNTTRPSPYRNQRKEIPLTVIKSSNTTFYNNDH</sequence>
<comment type="caution">
    <text evidence="1">The sequence shown here is derived from an EMBL/GenBank/DDBJ whole genome shotgun (WGS) entry which is preliminary data.</text>
</comment>
<proteinExistence type="predicted"/>
<evidence type="ECO:0000313" key="1">
    <source>
        <dbReference type="EMBL" id="CAG8842412.1"/>
    </source>
</evidence>
<protein>
    <submittedName>
        <fullName evidence="1">34540_t:CDS:1</fullName>
    </submittedName>
</protein>
<organism evidence="1 2">
    <name type="scientific">Gigaspora margarita</name>
    <dbReference type="NCBI Taxonomy" id="4874"/>
    <lineage>
        <taxon>Eukaryota</taxon>
        <taxon>Fungi</taxon>
        <taxon>Fungi incertae sedis</taxon>
        <taxon>Mucoromycota</taxon>
        <taxon>Glomeromycotina</taxon>
        <taxon>Glomeromycetes</taxon>
        <taxon>Diversisporales</taxon>
        <taxon>Gigasporaceae</taxon>
        <taxon>Gigaspora</taxon>
    </lineage>
</organism>
<reference evidence="1 2" key="1">
    <citation type="submission" date="2021-06" db="EMBL/GenBank/DDBJ databases">
        <authorList>
            <person name="Kallberg Y."/>
            <person name="Tangrot J."/>
            <person name="Rosling A."/>
        </authorList>
    </citation>
    <scope>NUCLEOTIDE SEQUENCE [LARGE SCALE GENOMIC DNA]</scope>
    <source>
        <strain evidence="1 2">120-4 pot B 10/14</strain>
    </source>
</reference>